<sequence length="69" mass="7899">MKTPIYKSYEDLPLYLNAETISKALGIAISSAYELMQEKDFPTFKVGSRKLVEKEKFRKWVDEHSGGGK</sequence>
<evidence type="ECO:0000313" key="2">
    <source>
        <dbReference type="Proteomes" id="UP000007050"/>
    </source>
</evidence>
<reference evidence="1 2" key="2">
    <citation type="submission" date="2010-03" db="EMBL/GenBank/DDBJ databases">
        <authorList>
            <person name="Pajon A."/>
        </authorList>
    </citation>
    <scope>NUCLEOTIDE SEQUENCE [LARGE SCALE GENOMIC DNA]</scope>
    <source>
        <strain evidence="1 2">V10Sc8a</strain>
    </source>
</reference>
<evidence type="ECO:0008006" key="3">
    <source>
        <dbReference type="Google" id="ProtNLM"/>
    </source>
</evidence>
<dbReference type="BioCyc" id="ESIR717961:G136L-1983-MONOMER"/>
<dbReference type="EMBL" id="FP929059">
    <property type="protein sequence ID" value="CBL35198.1"/>
    <property type="molecule type" value="Genomic_DNA"/>
</dbReference>
<protein>
    <recommendedName>
        <fullName evidence="3">Helix-turn-helix domain-containing protein</fullName>
    </recommendedName>
</protein>
<reference evidence="1 2" key="1">
    <citation type="submission" date="2010-03" db="EMBL/GenBank/DDBJ databases">
        <title>The genome sequence of Eubacterium siraeum V10Sc8a.</title>
        <authorList>
            <consortium name="metaHIT consortium -- http://www.metahit.eu/"/>
            <person name="Pajon A."/>
            <person name="Turner K."/>
            <person name="Parkhill J."/>
            <person name="Duncan S."/>
            <person name="Flint H."/>
        </authorList>
    </citation>
    <scope>NUCLEOTIDE SEQUENCE [LARGE SCALE GENOMIC DNA]</scope>
    <source>
        <strain evidence="1 2">V10Sc8a</strain>
    </source>
</reference>
<proteinExistence type="predicted"/>
<organism evidence="1 2">
    <name type="scientific">[Eubacterium] siraeum V10Sc8a</name>
    <dbReference type="NCBI Taxonomy" id="717961"/>
    <lineage>
        <taxon>Bacteria</taxon>
        <taxon>Bacillati</taxon>
        <taxon>Bacillota</taxon>
        <taxon>Clostridia</taxon>
        <taxon>Eubacteriales</taxon>
        <taxon>Oscillospiraceae</taxon>
        <taxon>Oscillospiraceae incertae sedis</taxon>
    </lineage>
</organism>
<dbReference type="PATRIC" id="fig|717961.3.peg.2502"/>
<dbReference type="Proteomes" id="UP000007050">
    <property type="component" value="Chromosome"/>
</dbReference>
<dbReference type="AlphaFoldDB" id="D4MN65"/>
<name>D4MN65_9FIRM</name>
<dbReference type="KEGG" id="esr:ES1_23710"/>
<gene>
    <name evidence="1" type="ORF">ES1_23710</name>
</gene>
<accession>D4MN65</accession>
<dbReference type="HOGENOM" id="CLU_140176_16_2_9"/>
<evidence type="ECO:0000313" key="1">
    <source>
        <dbReference type="EMBL" id="CBL35198.1"/>
    </source>
</evidence>